<gene>
    <name evidence="2" type="ORF">D9613_009790</name>
</gene>
<comment type="caution">
    <text evidence="2">The sequence shown here is derived from an EMBL/GenBank/DDBJ whole genome shotgun (WGS) entry which is preliminary data.</text>
</comment>
<organism evidence="2 3">
    <name type="scientific">Agrocybe pediades</name>
    <dbReference type="NCBI Taxonomy" id="84607"/>
    <lineage>
        <taxon>Eukaryota</taxon>
        <taxon>Fungi</taxon>
        <taxon>Dikarya</taxon>
        <taxon>Basidiomycota</taxon>
        <taxon>Agaricomycotina</taxon>
        <taxon>Agaricomycetes</taxon>
        <taxon>Agaricomycetidae</taxon>
        <taxon>Agaricales</taxon>
        <taxon>Agaricineae</taxon>
        <taxon>Strophariaceae</taxon>
        <taxon>Agrocybe</taxon>
    </lineage>
</organism>
<proteinExistence type="predicted"/>
<dbReference type="EMBL" id="JAACJL010000017">
    <property type="protein sequence ID" value="KAF4618563.1"/>
    <property type="molecule type" value="Genomic_DNA"/>
</dbReference>
<evidence type="ECO:0000313" key="3">
    <source>
        <dbReference type="Proteomes" id="UP000521872"/>
    </source>
</evidence>
<keyword evidence="1" id="KW-1133">Transmembrane helix</keyword>
<name>A0A8H4QWN0_9AGAR</name>
<feature type="transmembrane region" description="Helical" evidence="1">
    <location>
        <begin position="159"/>
        <end position="177"/>
    </location>
</feature>
<keyword evidence="3" id="KW-1185">Reference proteome</keyword>
<evidence type="ECO:0000256" key="1">
    <source>
        <dbReference type="SAM" id="Phobius"/>
    </source>
</evidence>
<feature type="transmembrane region" description="Helical" evidence="1">
    <location>
        <begin position="183"/>
        <end position="204"/>
    </location>
</feature>
<reference evidence="2 3" key="1">
    <citation type="submission" date="2019-12" db="EMBL/GenBank/DDBJ databases">
        <authorList>
            <person name="Floudas D."/>
            <person name="Bentzer J."/>
            <person name="Ahren D."/>
            <person name="Johansson T."/>
            <person name="Persson P."/>
            <person name="Tunlid A."/>
        </authorList>
    </citation>
    <scope>NUCLEOTIDE SEQUENCE [LARGE SCALE GENOMIC DNA]</scope>
    <source>
        <strain evidence="2 3">CBS 102.39</strain>
    </source>
</reference>
<evidence type="ECO:0000313" key="2">
    <source>
        <dbReference type="EMBL" id="KAF4618563.1"/>
    </source>
</evidence>
<accession>A0A8H4QWN0</accession>
<dbReference type="AlphaFoldDB" id="A0A8H4QWN0"/>
<protein>
    <submittedName>
        <fullName evidence="2">Uncharacterized protein</fullName>
    </submittedName>
</protein>
<sequence length="249" mass="27747">MAAVERCLSLNLKLSRISSMQCIRILQWDIVTVFLAMWLTEAVLIIRLYALYNRSRIFLAFMLVCYAASTSYTVWILAQDIEIATLSIAISIPGPGGVTCTFPGLARKAYTFFIPFAAFDSLLCAFAVYRGYLSFRSSPEGLHGSPVNRLLKVMTRDSIFNYVILSLSYIAGTVIWVRLPAAYIEIPSVFIATLCYILATRMVLNIRDTASTQRYESTNPTSNPTIEFAAFSLTGRQSEVLDTVLAPEP</sequence>
<feature type="transmembrane region" description="Helical" evidence="1">
    <location>
        <begin position="109"/>
        <end position="129"/>
    </location>
</feature>
<feature type="transmembrane region" description="Helical" evidence="1">
    <location>
        <begin position="57"/>
        <end position="78"/>
    </location>
</feature>
<feature type="transmembrane region" description="Helical" evidence="1">
    <location>
        <begin position="30"/>
        <end position="50"/>
    </location>
</feature>
<keyword evidence="1" id="KW-0472">Membrane</keyword>
<keyword evidence="1" id="KW-0812">Transmembrane</keyword>
<dbReference type="Proteomes" id="UP000521872">
    <property type="component" value="Unassembled WGS sequence"/>
</dbReference>